<evidence type="ECO:0000313" key="1">
    <source>
        <dbReference type="EMBL" id="KAH7903944.1"/>
    </source>
</evidence>
<accession>A0ACB7ZSW4</accession>
<protein>
    <submittedName>
        <fullName evidence="1">Uncharacterized protein</fullName>
    </submittedName>
</protein>
<proteinExistence type="predicted"/>
<evidence type="ECO:0000313" key="2">
    <source>
        <dbReference type="Proteomes" id="UP000790377"/>
    </source>
</evidence>
<organism evidence="1 2">
    <name type="scientific">Hygrophoropsis aurantiaca</name>
    <dbReference type="NCBI Taxonomy" id="72124"/>
    <lineage>
        <taxon>Eukaryota</taxon>
        <taxon>Fungi</taxon>
        <taxon>Dikarya</taxon>
        <taxon>Basidiomycota</taxon>
        <taxon>Agaricomycotina</taxon>
        <taxon>Agaricomycetes</taxon>
        <taxon>Agaricomycetidae</taxon>
        <taxon>Boletales</taxon>
        <taxon>Coniophorineae</taxon>
        <taxon>Hygrophoropsidaceae</taxon>
        <taxon>Hygrophoropsis</taxon>
    </lineage>
</organism>
<gene>
    <name evidence="1" type="ORF">BJ138DRAFT_1167371</name>
</gene>
<dbReference type="Proteomes" id="UP000790377">
    <property type="component" value="Unassembled WGS sequence"/>
</dbReference>
<name>A0ACB7ZSW4_9AGAM</name>
<dbReference type="EMBL" id="MU268682">
    <property type="protein sequence ID" value="KAH7903944.1"/>
    <property type="molecule type" value="Genomic_DNA"/>
</dbReference>
<keyword evidence="2" id="KW-1185">Reference proteome</keyword>
<comment type="caution">
    <text evidence="1">The sequence shown here is derived from an EMBL/GenBank/DDBJ whole genome shotgun (WGS) entry which is preliminary data.</text>
</comment>
<reference evidence="1" key="1">
    <citation type="journal article" date="2021" name="New Phytol.">
        <title>Evolutionary innovations through gain and loss of genes in the ectomycorrhizal Boletales.</title>
        <authorList>
            <person name="Wu G."/>
            <person name="Miyauchi S."/>
            <person name="Morin E."/>
            <person name="Kuo A."/>
            <person name="Drula E."/>
            <person name="Varga T."/>
            <person name="Kohler A."/>
            <person name="Feng B."/>
            <person name="Cao Y."/>
            <person name="Lipzen A."/>
            <person name="Daum C."/>
            <person name="Hundley H."/>
            <person name="Pangilinan J."/>
            <person name="Johnson J."/>
            <person name="Barry K."/>
            <person name="LaButti K."/>
            <person name="Ng V."/>
            <person name="Ahrendt S."/>
            <person name="Min B."/>
            <person name="Choi I.G."/>
            <person name="Park H."/>
            <person name="Plett J.M."/>
            <person name="Magnuson J."/>
            <person name="Spatafora J.W."/>
            <person name="Nagy L.G."/>
            <person name="Henrissat B."/>
            <person name="Grigoriev I.V."/>
            <person name="Yang Z.L."/>
            <person name="Xu J."/>
            <person name="Martin F.M."/>
        </authorList>
    </citation>
    <scope>NUCLEOTIDE SEQUENCE</scope>
    <source>
        <strain evidence="1">ATCC 28755</strain>
    </source>
</reference>
<sequence>MSLKRAQPIIKSRSLSSVRLVRVGSLIFLISCLLSLIPHIQTTPWSDSYRSTLSFASDREHRCAIRLIVDTVLFLTHRYCIQLNYNQESFREPPPRRTGQPPPVPGLRHVKAKAKLKPLLTIY</sequence>